<organism evidence="1 2">
    <name type="scientific">Salinimicrobium catena</name>
    <dbReference type="NCBI Taxonomy" id="390640"/>
    <lineage>
        <taxon>Bacteria</taxon>
        <taxon>Pseudomonadati</taxon>
        <taxon>Bacteroidota</taxon>
        <taxon>Flavobacteriia</taxon>
        <taxon>Flavobacteriales</taxon>
        <taxon>Flavobacteriaceae</taxon>
        <taxon>Salinimicrobium</taxon>
    </lineage>
</organism>
<protein>
    <submittedName>
        <fullName evidence="1">RteC protein</fullName>
    </submittedName>
</protein>
<dbReference type="InterPro" id="IPR018534">
    <property type="entry name" value="Tet_reg_excision_RteC"/>
</dbReference>
<dbReference type="Pfam" id="PF09357">
    <property type="entry name" value="RteC"/>
    <property type="match status" value="1"/>
</dbReference>
<name>A0A1H5MUT5_9FLAO</name>
<dbReference type="Proteomes" id="UP000199448">
    <property type="component" value="Unassembled WGS sequence"/>
</dbReference>
<dbReference type="AlphaFoldDB" id="A0A1H5MUT5"/>
<reference evidence="1 2" key="1">
    <citation type="submission" date="2016-10" db="EMBL/GenBank/DDBJ databases">
        <authorList>
            <person name="de Groot N.N."/>
        </authorList>
    </citation>
    <scope>NUCLEOTIDE SEQUENCE [LARGE SCALE GENOMIC DNA]</scope>
    <source>
        <strain evidence="1 2">DSM 23553</strain>
    </source>
</reference>
<evidence type="ECO:0000313" key="1">
    <source>
        <dbReference type="EMBL" id="SEE92128.1"/>
    </source>
</evidence>
<dbReference type="STRING" id="390640.SAMN04488034_10371"/>
<proteinExistence type="predicted"/>
<dbReference type="OrthoDB" id="790983at2"/>
<accession>A0A1H5MUT5</accession>
<sequence length="279" mass="33050">MKNFAGVMKEFDQEISALLESPVQQVKVTHKGISLCNKVLSNLKEQIDQQDFESVEEEIHFFKEVKPAVMSYLIYFTEVRSCEIRKPKAGVNFQIRFFEKEIKKVNKFFYRNIDFSHYMELGHNYLDHQLFTRNYKENFPFTPLVNYYQFPEFSTSHDMLWSKIKAMHKFLHYIRKALEDLRPGHNYFSPERKHPVLLWTSSKTALTELIYALYSDGALNHGAADLNTITTSFEDFFNVKLDNVYKTYSEIKARKGSKTKFLEELMVNLQHKMNKEDSI</sequence>
<evidence type="ECO:0000313" key="2">
    <source>
        <dbReference type="Proteomes" id="UP000199448"/>
    </source>
</evidence>
<gene>
    <name evidence="1" type="ORF">SAMN04488034_10371</name>
</gene>
<keyword evidence="2" id="KW-1185">Reference proteome</keyword>
<dbReference type="RefSeq" id="WP_093113034.1">
    <property type="nucleotide sequence ID" value="NZ_FNGG01000003.1"/>
</dbReference>
<dbReference type="EMBL" id="FNUG01000003">
    <property type="protein sequence ID" value="SEE92128.1"/>
    <property type="molecule type" value="Genomic_DNA"/>
</dbReference>